<keyword evidence="7" id="KW-0732">Signal</keyword>
<dbReference type="GO" id="GO:0103068">
    <property type="term" value="F:leukotriene C4 gamma-glutamyl transferase activity"/>
    <property type="evidence" value="ECO:0007669"/>
    <property type="project" value="UniProtKB-EC"/>
</dbReference>
<accession>A6DLS2</accession>
<evidence type="ECO:0000256" key="3">
    <source>
        <dbReference type="ARBA" id="ARBA00047417"/>
    </source>
</evidence>
<evidence type="ECO:0000256" key="2">
    <source>
        <dbReference type="ARBA" id="ARBA00001089"/>
    </source>
</evidence>
<dbReference type="STRING" id="313628.LNTAR_05426"/>
<comment type="subunit">
    <text evidence="6">This enzyme consists of two polypeptide chains, which are synthesized in precursor form from a single polypeptide.</text>
</comment>
<feature type="binding site" evidence="5">
    <location>
        <position position="456"/>
    </location>
    <ligand>
        <name>L-glutamate</name>
        <dbReference type="ChEBI" id="CHEBI:29985"/>
    </ligand>
</feature>
<proteinExistence type="inferred from homology"/>
<keyword evidence="6" id="KW-0808">Transferase</keyword>
<feature type="signal peptide" evidence="7">
    <location>
        <begin position="1"/>
        <end position="22"/>
    </location>
</feature>
<dbReference type="eggNOG" id="COG0405">
    <property type="taxonomic scope" value="Bacteria"/>
</dbReference>
<keyword evidence="6" id="KW-0378">Hydrolase</keyword>
<comment type="similarity">
    <text evidence="6">Belongs to the gamma-glutamyltransferase family.</text>
</comment>
<comment type="catalytic activity">
    <reaction evidence="1 6">
        <text>an S-substituted glutathione + H2O = an S-substituted L-cysteinylglycine + L-glutamate</text>
        <dbReference type="Rhea" id="RHEA:59468"/>
        <dbReference type="ChEBI" id="CHEBI:15377"/>
        <dbReference type="ChEBI" id="CHEBI:29985"/>
        <dbReference type="ChEBI" id="CHEBI:90779"/>
        <dbReference type="ChEBI" id="CHEBI:143103"/>
        <dbReference type="EC" id="3.4.19.13"/>
    </reaction>
</comment>
<dbReference type="OrthoDB" id="5297205at2"/>
<dbReference type="EMBL" id="ABCK01000009">
    <property type="protein sequence ID" value="EDM27527.1"/>
    <property type="molecule type" value="Genomic_DNA"/>
</dbReference>
<dbReference type="GO" id="GO:0006751">
    <property type="term" value="P:glutathione catabolic process"/>
    <property type="evidence" value="ECO:0007669"/>
    <property type="project" value="UniProtKB-UniRule"/>
</dbReference>
<dbReference type="MEROPS" id="T03.025"/>
<dbReference type="PANTHER" id="PTHR43881:SF1">
    <property type="entry name" value="GAMMA-GLUTAMYLTRANSPEPTIDASE (AFU_ORTHOLOGUE AFUA_4G13580)"/>
    <property type="match status" value="1"/>
</dbReference>
<dbReference type="NCBIfam" id="TIGR00066">
    <property type="entry name" value="g_glut_trans"/>
    <property type="match status" value="1"/>
</dbReference>
<feature type="chain" id="PRO_5002692347" description="Glutathione hydrolase proenzyme" evidence="7">
    <location>
        <begin position="23"/>
        <end position="564"/>
    </location>
</feature>
<dbReference type="RefSeq" id="WP_007278831.1">
    <property type="nucleotide sequence ID" value="NZ_ABCK01000009.1"/>
</dbReference>
<comment type="PTM">
    <text evidence="6">Cleaved by autocatalysis into a large and a small subunit.</text>
</comment>
<keyword evidence="6" id="KW-0317">Glutathione biosynthesis</keyword>
<comment type="pathway">
    <text evidence="6">Sulfur metabolism; glutathione metabolism.</text>
</comment>
<protein>
    <recommendedName>
        <fullName evidence="6">Glutathione hydrolase proenzyme</fullName>
        <ecNumber evidence="6">2.3.2.2</ecNumber>
        <ecNumber evidence="6">3.4.19.13</ecNumber>
    </recommendedName>
    <component>
        <recommendedName>
            <fullName evidence="6">Glutathione hydrolase large chain</fullName>
        </recommendedName>
    </component>
    <component>
        <recommendedName>
            <fullName evidence="6">Glutathione hydrolase small chain</fullName>
        </recommendedName>
    </component>
</protein>
<comment type="catalytic activity">
    <reaction evidence="2 6">
        <text>glutathione + H2O = L-cysteinylglycine + L-glutamate</text>
        <dbReference type="Rhea" id="RHEA:28807"/>
        <dbReference type="ChEBI" id="CHEBI:15377"/>
        <dbReference type="ChEBI" id="CHEBI:29985"/>
        <dbReference type="ChEBI" id="CHEBI:57925"/>
        <dbReference type="ChEBI" id="CHEBI:61694"/>
        <dbReference type="EC" id="3.4.19.13"/>
    </reaction>
</comment>
<dbReference type="Pfam" id="PF01019">
    <property type="entry name" value="G_glu_transpept"/>
    <property type="match status" value="1"/>
</dbReference>
<gene>
    <name evidence="8" type="ORF">LNTAR_05426</name>
</gene>
<evidence type="ECO:0000256" key="1">
    <source>
        <dbReference type="ARBA" id="ARBA00001049"/>
    </source>
</evidence>
<dbReference type="GO" id="GO:0036374">
    <property type="term" value="F:glutathione hydrolase activity"/>
    <property type="evidence" value="ECO:0007669"/>
    <property type="project" value="UniProtKB-UniRule"/>
</dbReference>
<evidence type="ECO:0000313" key="9">
    <source>
        <dbReference type="Proteomes" id="UP000004947"/>
    </source>
</evidence>
<keyword evidence="6" id="KW-0012">Acyltransferase</keyword>
<dbReference type="UniPathway" id="UPA00204"/>
<organism evidence="8 9">
    <name type="scientific">Lentisphaera araneosa HTCC2155</name>
    <dbReference type="NCBI Taxonomy" id="313628"/>
    <lineage>
        <taxon>Bacteria</taxon>
        <taxon>Pseudomonadati</taxon>
        <taxon>Lentisphaerota</taxon>
        <taxon>Lentisphaeria</taxon>
        <taxon>Lentisphaerales</taxon>
        <taxon>Lentisphaeraceae</taxon>
        <taxon>Lentisphaera</taxon>
    </lineage>
</organism>
<dbReference type="EC" id="3.4.19.13" evidence="6"/>
<evidence type="ECO:0000256" key="5">
    <source>
        <dbReference type="PIRSR" id="PIRSR600101-2"/>
    </source>
</evidence>
<dbReference type="PANTHER" id="PTHR43881">
    <property type="entry name" value="GAMMA-GLUTAMYLTRANSPEPTIDASE (AFU_ORTHOLOGUE AFUA_4G13580)"/>
    <property type="match status" value="1"/>
</dbReference>
<evidence type="ECO:0000256" key="7">
    <source>
        <dbReference type="SAM" id="SignalP"/>
    </source>
</evidence>
<dbReference type="InterPro" id="IPR043137">
    <property type="entry name" value="GGT_ssub_C"/>
</dbReference>
<evidence type="ECO:0000256" key="6">
    <source>
        <dbReference type="RuleBase" id="RU368036"/>
    </source>
</evidence>
<dbReference type="InterPro" id="IPR043138">
    <property type="entry name" value="GGT_lsub"/>
</dbReference>
<dbReference type="Gene3D" id="3.60.20.40">
    <property type="match status" value="1"/>
</dbReference>
<dbReference type="Proteomes" id="UP000004947">
    <property type="component" value="Unassembled WGS sequence"/>
</dbReference>
<comment type="catalytic activity">
    <reaction evidence="3 6">
        <text>an N-terminal (5-L-glutamyl)-[peptide] + an alpha-amino acid = 5-L-glutamyl amino acid + an N-terminal L-alpha-aminoacyl-[peptide]</text>
        <dbReference type="Rhea" id="RHEA:23904"/>
        <dbReference type="Rhea" id="RHEA-COMP:9780"/>
        <dbReference type="Rhea" id="RHEA-COMP:9795"/>
        <dbReference type="ChEBI" id="CHEBI:77644"/>
        <dbReference type="ChEBI" id="CHEBI:78597"/>
        <dbReference type="ChEBI" id="CHEBI:78599"/>
        <dbReference type="ChEBI" id="CHEBI:78608"/>
        <dbReference type="EC" id="2.3.2.2"/>
    </reaction>
</comment>
<dbReference type="PRINTS" id="PR01210">
    <property type="entry name" value="GGTRANSPTASE"/>
</dbReference>
<dbReference type="EC" id="2.3.2.2" evidence="6"/>
<reference evidence="8 9" key="1">
    <citation type="journal article" date="2010" name="J. Bacteriol.">
        <title>Genome sequence of Lentisphaera araneosa HTCC2155T, the type species of the order Lentisphaerales in the phylum Lentisphaerae.</title>
        <authorList>
            <person name="Thrash J.C."/>
            <person name="Cho J.C."/>
            <person name="Vergin K.L."/>
            <person name="Morris R.M."/>
            <person name="Giovannoni S.J."/>
        </authorList>
    </citation>
    <scope>NUCLEOTIDE SEQUENCE [LARGE SCALE GENOMIC DNA]</scope>
    <source>
        <strain evidence="8 9">HTCC2155</strain>
    </source>
</reference>
<evidence type="ECO:0000313" key="8">
    <source>
        <dbReference type="EMBL" id="EDM27527.1"/>
    </source>
</evidence>
<dbReference type="InterPro" id="IPR029055">
    <property type="entry name" value="Ntn_hydrolases_N"/>
</dbReference>
<evidence type="ECO:0000256" key="4">
    <source>
        <dbReference type="PIRSR" id="PIRSR600101-1"/>
    </source>
</evidence>
<feature type="active site" description="Nucleophile" evidence="4">
    <location>
        <position position="372"/>
    </location>
</feature>
<dbReference type="GO" id="GO:0006750">
    <property type="term" value="P:glutathione biosynthetic process"/>
    <property type="evidence" value="ECO:0007669"/>
    <property type="project" value="UniProtKB-KW"/>
</dbReference>
<dbReference type="InterPro" id="IPR000101">
    <property type="entry name" value="GGT_peptidase"/>
</dbReference>
<keyword evidence="6" id="KW-0865">Zymogen</keyword>
<keyword evidence="9" id="KW-1185">Reference proteome</keyword>
<comment type="caution">
    <text evidence="8">The sequence shown here is derived from an EMBL/GenBank/DDBJ whole genome shotgun (WGS) entry which is preliminary data.</text>
</comment>
<dbReference type="AlphaFoldDB" id="A6DLS2"/>
<name>A6DLS2_9BACT</name>
<sequence>MPLKTSSFFFCFTFLFYGLIHADSSSYATRPVVKAKNGMLATSHPLATKIGLQIIKDGGNAIDAAIAANAALGLMEPTGGGIGGDLFAIVWSAKDKKLYGLNASGRSPQLLTWDYFREHNLNRVPYSGPLPVTVPGCVDGWFELHGKFGKLPMKEILAPAIKYCREGFELTPIIARHWSYGDDLIKQPNFASTFFPNGRSPKEGESFKNPDLGNTLEIIAQEGRDAFYKGSLAKRMDAFSKKHGHFLRYEDLASHKSLWVEPLKSNYRGYDIWELPPNTQGIAALQMLNILEKYELRSWGHNSAKTLHHMVEAKKLSYEDRTKYYADPQLSPAPLKGLISKEYADARRQLINSEKVSEHFEPGNPILQNGDTVYLSVGDKEGNMISFIQSNYAGFGSGVVPDGMGFSFQDRGALFNIRDKNHPNAYAPGKLPFHTIIPAFITKDGAPWLSFGLMGGAMQPQGHVQIVCNLIDFDMNLQEACDAPRFRHYGSSTSTGYKMSDSGTLRLEKGVSSESIEKLRSMGHDVRPNSRSGFGGFQGVIWDKENKTYIGASESRKDGHAEGY</sequence>
<dbReference type="Gene3D" id="1.10.246.130">
    <property type="match status" value="1"/>
</dbReference>
<dbReference type="InterPro" id="IPR052896">
    <property type="entry name" value="GGT-like_enzyme"/>
</dbReference>
<dbReference type="SUPFAM" id="SSF56235">
    <property type="entry name" value="N-terminal nucleophile aminohydrolases (Ntn hydrolases)"/>
    <property type="match status" value="1"/>
</dbReference>